<dbReference type="InterPro" id="IPR013766">
    <property type="entry name" value="Thioredoxin_domain"/>
</dbReference>
<evidence type="ECO:0000313" key="3">
    <source>
        <dbReference type="EMBL" id="CAL5224823.1"/>
    </source>
</evidence>
<feature type="region of interest" description="Disordered" evidence="1">
    <location>
        <begin position="194"/>
        <end position="217"/>
    </location>
</feature>
<dbReference type="Pfam" id="PF00085">
    <property type="entry name" value="Thioredoxin"/>
    <property type="match status" value="1"/>
</dbReference>
<sequence>MHRSKARRSQGIKGTPGRVADLKDAAQFQKLSSKYSDRLIVLLTYTTWHASCKELRSFLNHVSSKPQYGSVIFLEADFEKDSMRPVTDSVDVESIPHIAFYCRGELLEEIKKATPSSAYQALLRLEKTVGPQTNGHAGPEQTPQGRRWRGIAKIAGAGAAVLAAGLLGYKLWSGRETESKVLTKIERVNQQIRAAQKGGGGVRRKRRRRRGAAAKANVSSTELSDLYEEKQELERRLEEIRASQSGSASPPRKDPQVQAYNILDDSSDDEYED</sequence>
<feature type="domain" description="Thioredoxin" evidence="2">
    <location>
        <begin position="26"/>
        <end position="118"/>
    </location>
</feature>
<dbReference type="InterPro" id="IPR036249">
    <property type="entry name" value="Thioredoxin-like_sf"/>
</dbReference>
<comment type="caution">
    <text evidence="3">The sequence shown here is derived from an EMBL/GenBank/DDBJ whole genome shotgun (WGS) entry which is preliminary data.</text>
</comment>
<dbReference type="EMBL" id="CAXHTA020000011">
    <property type="protein sequence ID" value="CAL5224823.1"/>
    <property type="molecule type" value="Genomic_DNA"/>
</dbReference>
<dbReference type="SUPFAM" id="SSF52833">
    <property type="entry name" value="Thioredoxin-like"/>
    <property type="match status" value="1"/>
</dbReference>
<evidence type="ECO:0000313" key="4">
    <source>
        <dbReference type="Proteomes" id="UP001497392"/>
    </source>
</evidence>
<organism evidence="3 4">
    <name type="scientific">Coccomyxa viridis</name>
    <dbReference type="NCBI Taxonomy" id="1274662"/>
    <lineage>
        <taxon>Eukaryota</taxon>
        <taxon>Viridiplantae</taxon>
        <taxon>Chlorophyta</taxon>
        <taxon>core chlorophytes</taxon>
        <taxon>Trebouxiophyceae</taxon>
        <taxon>Trebouxiophyceae incertae sedis</taxon>
        <taxon>Coccomyxaceae</taxon>
        <taxon>Coccomyxa</taxon>
    </lineage>
</organism>
<gene>
    <name evidence="3" type="primary">g7574</name>
    <name evidence="3" type="ORF">VP750_LOCUS6482</name>
</gene>
<accession>A0ABP1FY89</accession>
<evidence type="ECO:0000259" key="2">
    <source>
        <dbReference type="Pfam" id="PF00085"/>
    </source>
</evidence>
<proteinExistence type="predicted"/>
<dbReference type="Gene3D" id="3.40.30.10">
    <property type="entry name" value="Glutaredoxin"/>
    <property type="match status" value="1"/>
</dbReference>
<feature type="region of interest" description="Disordered" evidence="1">
    <location>
        <begin position="237"/>
        <end position="273"/>
    </location>
</feature>
<reference evidence="3 4" key="1">
    <citation type="submission" date="2024-06" db="EMBL/GenBank/DDBJ databases">
        <authorList>
            <person name="Kraege A."/>
            <person name="Thomma B."/>
        </authorList>
    </citation>
    <scope>NUCLEOTIDE SEQUENCE [LARGE SCALE GENOMIC DNA]</scope>
</reference>
<dbReference type="Proteomes" id="UP001497392">
    <property type="component" value="Unassembled WGS sequence"/>
</dbReference>
<protein>
    <submittedName>
        <fullName evidence="3">G7574 protein</fullName>
    </submittedName>
</protein>
<name>A0ABP1FY89_9CHLO</name>
<evidence type="ECO:0000256" key="1">
    <source>
        <dbReference type="SAM" id="MobiDB-lite"/>
    </source>
</evidence>
<feature type="compositionally biased region" description="Basic residues" evidence="1">
    <location>
        <begin position="202"/>
        <end position="212"/>
    </location>
</feature>
<keyword evidence="4" id="KW-1185">Reference proteome</keyword>